<accession>A0AAP8YXK6</accession>
<dbReference type="Proteomes" id="UP000295797">
    <property type="component" value="Chromosome"/>
</dbReference>
<protein>
    <submittedName>
        <fullName evidence="2">Uncharacterized protein</fullName>
    </submittedName>
</protein>
<evidence type="ECO:0000256" key="1">
    <source>
        <dbReference type="SAM" id="Phobius"/>
    </source>
</evidence>
<evidence type="ECO:0000313" key="3">
    <source>
        <dbReference type="Proteomes" id="UP000295797"/>
    </source>
</evidence>
<reference evidence="2 3" key="1">
    <citation type="submission" date="2019-03" db="EMBL/GenBank/DDBJ databases">
        <title>Complete genome sequence of the plant growth promoting strain Pseudomonas fluorescens LBUM677.</title>
        <authorList>
            <person name="Novinscak A."/>
            <person name="Joly D."/>
            <person name="Filion M."/>
        </authorList>
    </citation>
    <scope>NUCLEOTIDE SEQUENCE [LARGE SCALE GENOMIC DNA]</scope>
    <source>
        <strain evidence="2 3">LBUM677</strain>
    </source>
</reference>
<evidence type="ECO:0000313" key="2">
    <source>
        <dbReference type="EMBL" id="QBX41401.1"/>
    </source>
</evidence>
<organism evidence="2 3">
    <name type="scientific">Pseudomonas fluorescens</name>
    <dbReference type="NCBI Taxonomy" id="294"/>
    <lineage>
        <taxon>Bacteria</taxon>
        <taxon>Pseudomonadati</taxon>
        <taxon>Pseudomonadota</taxon>
        <taxon>Gammaproteobacteria</taxon>
        <taxon>Pseudomonadales</taxon>
        <taxon>Pseudomonadaceae</taxon>
        <taxon>Pseudomonas</taxon>
    </lineage>
</organism>
<dbReference type="RefSeq" id="WP_135295628.1">
    <property type="nucleotide sequence ID" value="NZ_CP038438.1"/>
</dbReference>
<dbReference type="EMBL" id="CP038438">
    <property type="protein sequence ID" value="QBX41401.1"/>
    <property type="molecule type" value="Genomic_DNA"/>
</dbReference>
<proteinExistence type="predicted"/>
<gene>
    <name evidence="2" type="ORF">E4T63_12710</name>
</gene>
<name>A0AAP8YXK6_PSEFL</name>
<keyword evidence="1" id="KW-0472">Membrane</keyword>
<keyword evidence="1" id="KW-1133">Transmembrane helix</keyword>
<sequence>MAKCDYDAAPSQGGCAMFPRYFRWIAAFGILAALAMMVITGLQVFSGMASAGDLIRPIIGVVAFGWMFTQSTKV</sequence>
<feature type="transmembrane region" description="Helical" evidence="1">
    <location>
        <begin position="21"/>
        <end position="42"/>
    </location>
</feature>
<dbReference type="AlphaFoldDB" id="A0AAP8YXK6"/>
<keyword evidence="1" id="KW-0812">Transmembrane</keyword>